<accession>A0A645BJZ2</accession>
<evidence type="ECO:0000313" key="1">
    <source>
        <dbReference type="EMBL" id="MPM65780.1"/>
    </source>
</evidence>
<comment type="caution">
    <text evidence="1">The sequence shown here is derived from an EMBL/GenBank/DDBJ whole genome shotgun (WGS) entry which is preliminary data.</text>
</comment>
<organism evidence="1">
    <name type="scientific">bioreactor metagenome</name>
    <dbReference type="NCBI Taxonomy" id="1076179"/>
    <lineage>
        <taxon>unclassified sequences</taxon>
        <taxon>metagenomes</taxon>
        <taxon>ecological metagenomes</taxon>
    </lineage>
</organism>
<gene>
    <name evidence="1" type="ORF">SDC9_112682</name>
</gene>
<dbReference type="EMBL" id="VSSQ01020711">
    <property type="protein sequence ID" value="MPM65780.1"/>
    <property type="molecule type" value="Genomic_DNA"/>
</dbReference>
<proteinExistence type="predicted"/>
<dbReference type="AlphaFoldDB" id="A0A645BJZ2"/>
<protein>
    <submittedName>
        <fullName evidence="1">Uncharacterized protein</fullName>
    </submittedName>
</protein>
<reference evidence="1" key="1">
    <citation type="submission" date="2019-08" db="EMBL/GenBank/DDBJ databases">
        <authorList>
            <person name="Kucharzyk K."/>
            <person name="Murdoch R.W."/>
            <person name="Higgins S."/>
            <person name="Loffler F."/>
        </authorList>
    </citation>
    <scope>NUCLEOTIDE SEQUENCE</scope>
</reference>
<name>A0A645BJZ2_9ZZZZ</name>
<sequence length="120" mass="13095">MDNTGIQPALFNRVQHRLRGHRLRSAVPANHFFGVKLIDLFDLLTFGNLGNGAGAADIDQLFAFGVIQAGVNHVLSSADVDVDQFLIKIRIYRHHAGAMNGDRLRARREGEKAIHGGGIA</sequence>